<keyword evidence="2" id="KW-0808">Transferase</keyword>
<feature type="domain" description="UBA" evidence="8">
    <location>
        <begin position="158"/>
        <end position="200"/>
    </location>
</feature>
<evidence type="ECO:0000256" key="3">
    <source>
        <dbReference type="ARBA" id="ARBA00022741"/>
    </source>
</evidence>
<dbReference type="PROSITE" id="PS00183">
    <property type="entry name" value="UBC_1"/>
    <property type="match status" value="1"/>
</dbReference>
<dbReference type="Proteomes" id="UP001608902">
    <property type="component" value="Unassembled WGS sequence"/>
</dbReference>
<evidence type="ECO:0000259" key="9">
    <source>
        <dbReference type="PROSITE" id="PS50127"/>
    </source>
</evidence>
<evidence type="ECO:0000313" key="11">
    <source>
        <dbReference type="Proteomes" id="UP001608902"/>
    </source>
</evidence>
<dbReference type="EMBL" id="JBGFUD010000519">
    <property type="protein sequence ID" value="MFH4974695.1"/>
    <property type="molecule type" value="Genomic_DNA"/>
</dbReference>
<dbReference type="EC" id="2.3.2.23" evidence="1"/>
<sequence length="200" mass="22846">MGTIAYMRVQRECREVVTNKELADTGVMIEVLNDTLTSIRGEIRGPPDSPYSSGIFQLSIEIPDEYPFQPPKCKFITKIWHPNISSQTGTICLDILKDQWAASMTLRTVLLSIQALLNLPEPKDPQDAMVARQYMDDYQLFLRTARYWSQHYAKGQGDVDDDLQKRVDKLVDMGVNEDQAISALSCNFWDLSKATDYVFR</sequence>
<proteinExistence type="inferred from homology"/>
<dbReference type="GO" id="GO:0005524">
    <property type="term" value="F:ATP binding"/>
    <property type="evidence" value="ECO:0007669"/>
    <property type="project" value="UniProtKB-UniRule"/>
</dbReference>
<dbReference type="InterPro" id="IPR015940">
    <property type="entry name" value="UBA"/>
</dbReference>
<evidence type="ECO:0000313" key="10">
    <source>
        <dbReference type="EMBL" id="MFH4974695.1"/>
    </source>
</evidence>
<evidence type="ECO:0000256" key="7">
    <source>
        <dbReference type="RuleBase" id="RU362109"/>
    </source>
</evidence>
<evidence type="ECO:0000256" key="4">
    <source>
        <dbReference type="ARBA" id="ARBA00022786"/>
    </source>
</evidence>
<dbReference type="InterPro" id="IPR009060">
    <property type="entry name" value="UBA-like_sf"/>
</dbReference>
<protein>
    <recommendedName>
        <fullName evidence="1">E2 ubiquitin-conjugating enzyme</fullName>
        <ecNumber evidence="1">2.3.2.23</ecNumber>
    </recommendedName>
</protein>
<dbReference type="FunFam" id="3.10.110.10:FF:000037">
    <property type="entry name" value="ubiquitin-conjugating enzyme E2 27"/>
    <property type="match status" value="1"/>
</dbReference>
<dbReference type="Gene3D" id="1.10.8.10">
    <property type="entry name" value="DNA helicase RuvA subunit, C-terminal domain"/>
    <property type="match status" value="1"/>
</dbReference>
<dbReference type="CDD" id="cd23800">
    <property type="entry name" value="UBCc_UBE2K"/>
    <property type="match status" value="1"/>
</dbReference>
<dbReference type="Gene3D" id="3.10.110.10">
    <property type="entry name" value="Ubiquitin Conjugating Enzyme"/>
    <property type="match status" value="1"/>
</dbReference>
<evidence type="ECO:0000256" key="1">
    <source>
        <dbReference type="ARBA" id="ARBA00012486"/>
    </source>
</evidence>
<accession>A0ABD6E537</accession>
<evidence type="ECO:0000259" key="8">
    <source>
        <dbReference type="PROSITE" id="PS50030"/>
    </source>
</evidence>
<dbReference type="Pfam" id="PF00179">
    <property type="entry name" value="UQ_con"/>
    <property type="match status" value="1"/>
</dbReference>
<dbReference type="SUPFAM" id="SSF46934">
    <property type="entry name" value="UBA-like"/>
    <property type="match status" value="1"/>
</dbReference>
<name>A0ABD6E537_9BILA</name>
<keyword evidence="5 7" id="KW-0067">ATP-binding</keyword>
<feature type="domain" description="UBC core" evidence="9">
    <location>
        <begin position="4"/>
        <end position="154"/>
    </location>
</feature>
<dbReference type="InterPro" id="IPR016135">
    <property type="entry name" value="UBQ-conjugating_enzyme/RWD"/>
</dbReference>
<dbReference type="SMART" id="SM00165">
    <property type="entry name" value="UBA"/>
    <property type="match status" value="1"/>
</dbReference>
<reference evidence="10 11" key="1">
    <citation type="submission" date="2024-08" db="EMBL/GenBank/DDBJ databases">
        <title>Gnathostoma spinigerum genome.</title>
        <authorList>
            <person name="Gonzalez-Bertolin B."/>
            <person name="Monzon S."/>
            <person name="Zaballos A."/>
            <person name="Jimenez P."/>
            <person name="Dekumyoy P."/>
            <person name="Varona S."/>
            <person name="Cuesta I."/>
            <person name="Sumanam S."/>
            <person name="Adisakwattana P."/>
            <person name="Gasser R.B."/>
            <person name="Hernandez-Gonzalez A."/>
            <person name="Young N.D."/>
            <person name="Perteguer M.J."/>
        </authorList>
    </citation>
    <scope>NUCLEOTIDE SEQUENCE [LARGE SCALE GENOMIC DNA]</scope>
    <source>
        <strain evidence="10">AL3</strain>
        <tissue evidence="10">Liver</tissue>
    </source>
</reference>
<dbReference type="SUPFAM" id="SSF54495">
    <property type="entry name" value="UBC-like"/>
    <property type="match status" value="1"/>
</dbReference>
<gene>
    <name evidence="10" type="ORF">AB6A40_001404</name>
</gene>
<evidence type="ECO:0000256" key="2">
    <source>
        <dbReference type="ARBA" id="ARBA00022679"/>
    </source>
</evidence>
<dbReference type="PROSITE" id="PS50030">
    <property type="entry name" value="UBA"/>
    <property type="match status" value="1"/>
</dbReference>
<evidence type="ECO:0000256" key="5">
    <source>
        <dbReference type="ARBA" id="ARBA00022840"/>
    </source>
</evidence>
<dbReference type="InterPro" id="IPR000608">
    <property type="entry name" value="UBC"/>
</dbReference>
<dbReference type="CDD" id="cd14313">
    <property type="entry name" value="UBA_II_E2_UBE2K_like"/>
    <property type="match status" value="1"/>
</dbReference>
<dbReference type="SMART" id="SM00212">
    <property type="entry name" value="UBCc"/>
    <property type="match status" value="1"/>
</dbReference>
<evidence type="ECO:0000256" key="6">
    <source>
        <dbReference type="PROSITE-ProRule" id="PRU10133"/>
    </source>
</evidence>
<keyword evidence="11" id="KW-1185">Reference proteome</keyword>
<dbReference type="PROSITE" id="PS50127">
    <property type="entry name" value="UBC_2"/>
    <property type="match status" value="1"/>
</dbReference>
<keyword evidence="4 7" id="KW-0833">Ubl conjugation pathway</keyword>
<dbReference type="PANTHER" id="PTHR24068">
    <property type="entry name" value="UBIQUITIN-CONJUGATING ENZYME E2"/>
    <property type="match status" value="1"/>
</dbReference>
<dbReference type="InterPro" id="IPR023313">
    <property type="entry name" value="UBQ-conjugating_AS"/>
</dbReference>
<organism evidence="10 11">
    <name type="scientific">Gnathostoma spinigerum</name>
    <dbReference type="NCBI Taxonomy" id="75299"/>
    <lineage>
        <taxon>Eukaryota</taxon>
        <taxon>Metazoa</taxon>
        <taxon>Ecdysozoa</taxon>
        <taxon>Nematoda</taxon>
        <taxon>Chromadorea</taxon>
        <taxon>Rhabditida</taxon>
        <taxon>Spirurina</taxon>
        <taxon>Gnathostomatomorpha</taxon>
        <taxon>Gnathostomatoidea</taxon>
        <taxon>Gnathostomatidae</taxon>
        <taxon>Gnathostoma</taxon>
    </lineage>
</organism>
<feature type="active site" description="Glycyl thioester intermediate" evidence="6">
    <location>
        <position position="92"/>
    </location>
</feature>
<comment type="caution">
    <text evidence="10">The sequence shown here is derived from an EMBL/GenBank/DDBJ whole genome shotgun (WGS) entry which is preliminary data.</text>
</comment>
<keyword evidence="3 7" id="KW-0547">Nucleotide-binding</keyword>
<comment type="similarity">
    <text evidence="7">Belongs to the ubiquitin-conjugating enzyme family.</text>
</comment>
<dbReference type="GO" id="GO:0061631">
    <property type="term" value="F:ubiquitin conjugating enzyme activity"/>
    <property type="evidence" value="ECO:0007669"/>
    <property type="project" value="UniProtKB-EC"/>
</dbReference>
<dbReference type="AlphaFoldDB" id="A0ABD6E537"/>